<evidence type="ECO:0000313" key="8">
    <source>
        <dbReference type="EMBL" id="HJD98071.1"/>
    </source>
</evidence>
<dbReference type="PROSITE" id="PS51900">
    <property type="entry name" value="CB"/>
    <property type="match status" value="1"/>
</dbReference>
<organism evidence="8 9">
    <name type="scientific">Mailhella massiliensis</name>
    <dbReference type="NCBI Taxonomy" id="1903261"/>
    <lineage>
        <taxon>Bacteria</taxon>
        <taxon>Pseudomonadati</taxon>
        <taxon>Thermodesulfobacteriota</taxon>
        <taxon>Desulfovibrionia</taxon>
        <taxon>Desulfovibrionales</taxon>
        <taxon>Desulfovibrionaceae</taxon>
        <taxon>Mailhella</taxon>
    </lineage>
</organism>
<dbReference type="InterPro" id="IPR050090">
    <property type="entry name" value="Tyrosine_recombinase_XerCD"/>
</dbReference>
<evidence type="ECO:0000256" key="4">
    <source>
        <dbReference type="ARBA" id="ARBA00023172"/>
    </source>
</evidence>
<sequence length="352" mass="40753">MIKHFPWRRKPWKVEWKNPWTGILRVRWFETEEKASAFEEAQRVIYQQEKALMARARRRAKANIPTITIAELVSAFQARTDIRETTRAANSYHVKPILELFGPRRTASITLDDVRIFSEIQRGRKVGQSTINRRLSILRAACNWGVSEGLLKESPIRNMRLQHAPSRRIEPPTIPEIDRLLKHAPEHIQRIILLGLYTGARPGPCELFRLRWDDILLDEGVIYMPCAYKSQKVSARYVPIHEALLPKIRAWKKQDGAACSCVIHYRGKPVKRVSETWRRVRDKAGISRRIRPYDLRHAFATISMAESGDIKSIAEIMGHSNYNMLLSVYQHVSNSLKIKAVNSIPRVKVLRS</sequence>
<evidence type="ECO:0000256" key="3">
    <source>
        <dbReference type="ARBA" id="ARBA00023125"/>
    </source>
</evidence>
<evidence type="ECO:0000256" key="1">
    <source>
        <dbReference type="ARBA" id="ARBA00008857"/>
    </source>
</evidence>
<protein>
    <submittedName>
        <fullName evidence="8">Site-specific integrase</fullName>
    </submittedName>
</protein>
<dbReference type="EMBL" id="DYZA01000216">
    <property type="protein sequence ID" value="HJD98071.1"/>
    <property type="molecule type" value="Genomic_DNA"/>
</dbReference>
<dbReference type="Gene3D" id="1.10.150.130">
    <property type="match status" value="1"/>
</dbReference>
<evidence type="ECO:0000313" key="9">
    <source>
        <dbReference type="Proteomes" id="UP000698963"/>
    </source>
</evidence>
<keyword evidence="2" id="KW-0229">DNA integration</keyword>
<dbReference type="InterPro" id="IPR013762">
    <property type="entry name" value="Integrase-like_cat_sf"/>
</dbReference>
<evidence type="ECO:0000259" key="6">
    <source>
        <dbReference type="PROSITE" id="PS51898"/>
    </source>
</evidence>
<dbReference type="Gene3D" id="1.10.443.10">
    <property type="entry name" value="Intergrase catalytic core"/>
    <property type="match status" value="1"/>
</dbReference>
<dbReference type="RefSeq" id="WP_304123466.1">
    <property type="nucleotide sequence ID" value="NZ_DYZA01000216.1"/>
</dbReference>
<dbReference type="PANTHER" id="PTHR30349">
    <property type="entry name" value="PHAGE INTEGRASE-RELATED"/>
    <property type="match status" value="1"/>
</dbReference>
<evidence type="ECO:0000256" key="2">
    <source>
        <dbReference type="ARBA" id="ARBA00022908"/>
    </source>
</evidence>
<comment type="caution">
    <text evidence="8">The sequence shown here is derived from an EMBL/GenBank/DDBJ whole genome shotgun (WGS) entry which is preliminary data.</text>
</comment>
<gene>
    <name evidence="8" type="ORF">K8W16_10555</name>
</gene>
<dbReference type="Pfam" id="PF00589">
    <property type="entry name" value="Phage_integrase"/>
    <property type="match status" value="1"/>
</dbReference>
<accession>A0A921AY74</accession>
<reference evidence="8" key="2">
    <citation type="submission" date="2021-09" db="EMBL/GenBank/DDBJ databases">
        <authorList>
            <person name="Gilroy R."/>
        </authorList>
    </citation>
    <scope>NUCLEOTIDE SEQUENCE</scope>
    <source>
        <strain evidence="8">ChiGjej2B2-19336</strain>
    </source>
</reference>
<dbReference type="PANTHER" id="PTHR30349:SF64">
    <property type="entry name" value="PROPHAGE INTEGRASE INTD-RELATED"/>
    <property type="match status" value="1"/>
</dbReference>
<dbReference type="PROSITE" id="PS51898">
    <property type="entry name" value="TYR_RECOMBINASE"/>
    <property type="match status" value="1"/>
</dbReference>
<comment type="similarity">
    <text evidence="1">Belongs to the 'phage' integrase family.</text>
</comment>
<dbReference type="Proteomes" id="UP000698963">
    <property type="component" value="Unassembled WGS sequence"/>
</dbReference>
<reference evidence="8" key="1">
    <citation type="journal article" date="2021" name="PeerJ">
        <title>Extensive microbial diversity within the chicken gut microbiome revealed by metagenomics and culture.</title>
        <authorList>
            <person name="Gilroy R."/>
            <person name="Ravi A."/>
            <person name="Getino M."/>
            <person name="Pursley I."/>
            <person name="Horton D.L."/>
            <person name="Alikhan N.F."/>
            <person name="Baker D."/>
            <person name="Gharbi K."/>
            <person name="Hall N."/>
            <person name="Watson M."/>
            <person name="Adriaenssens E.M."/>
            <person name="Foster-Nyarko E."/>
            <person name="Jarju S."/>
            <person name="Secka A."/>
            <person name="Antonio M."/>
            <person name="Oren A."/>
            <person name="Chaudhuri R.R."/>
            <person name="La Ragione R."/>
            <person name="Hildebrand F."/>
            <person name="Pallen M.J."/>
        </authorList>
    </citation>
    <scope>NUCLEOTIDE SEQUENCE</scope>
    <source>
        <strain evidence="8">ChiGjej2B2-19336</strain>
    </source>
</reference>
<dbReference type="InterPro" id="IPR011010">
    <property type="entry name" value="DNA_brk_join_enz"/>
</dbReference>
<dbReference type="SUPFAM" id="SSF56349">
    <property type="entry name" value="DNA breaking-rejoining enzymes"/>
    <property type="match status" value="1"/>
</dbReference>
<keyword evidence="3 5" id="KW-0238">DNA-binding</keyword>
<dbReference type="InterPro" id="IPR010998">
    <property type="entry name" value="Integrase_recombinase_N"/>
</dbReference>
<dbReference type="InterPro" id="IPR044068">
    <property type="entry name" value="CB"/>
</dbReference>
<evidence type="ECO:0000259" key="7">
    <source>
        <dbReference type="PROSITE" id="PS51900"/>
    </source>
</evidence>
<dbReference type="InterPro" id="IPR002104">
    <property type="entry name" value="Integrase_catalytic"/>
</dbReference>
<dbReference type="CDD" id="cd01189">
    <property type="entry name" value="INT_ICEBs1_C_like"/>
    <property type="match status" value="1"/>
</dbReference>
<name>A0A921AY74_9BACT</name>
<dbReference type="GO" id="GO:0015074">
    <property type="term" value="P:DNA integration"/>
    <property type="evidence" value="ECO:0007669"/>
    <property type="project" value="UniProtKB-KW"/>
</dbReference>
<feature type="domain" description="Tyr recombinase" evidence="6">
    <location>
        <begin position="167"/>
        <end position="342"/>
    </location>
</feature>
<evidence type="ECO:0000256" key="5">
    <source>
        <dbReference type="PROSITE-ProRule" id="PRU01248"/>
    </source>
</evidence>
<proteinExistence type="inferred from homology"/>
<feature type="domain" description="Core-binding (CB)" evidence="7">
    <location>
        <begin position="67"/>
        <end position="146"/>
    </location>
</feature>
<dbReference type="GO" id="GO:0006310">
    <property type="term" value="P:DNA recombination"/>
    <property type="evidence" value="ECO:0007669"/>
    <property type="project" value="UniProtKB-KW"/>
</dbReference>
<dbReference type="AlphaFoldDB" id="A0A921AY74"/>
<dbReference type="GO" id="GO:0003677">
    <property type="term" value="F:DNA binding"/>
    <property type="evidence" value="ECO:0007669"/>
    <property type="project" value="UniProtKB-UniRule"/>
</dbReference>
<keyword evidence="4" id="KW-0233">DNA recombination</keyword>